<dbReference type="OrthoDB" id="331602at2759"/>
<keyword evidence="1" id="KW-1133">Transmembrane helix</keyword>
<comment type="caution">
    <text evidence="2">The sequence shown here is derived from an EMBL/GenBank/DDBJ whole genome shotgun (WGS) entry which is preliminary data.</text>
</comment>
<feature type="transmembrane region" description="Helical" evidence="1">
    <location>
        <begin position="6"/>
        <end position="25"/>
    </location>
</feature>
<evidence type="ECO:0000313" key="3">
    <source>
        <dbReference type="Proteomes" id="UP000789405"/>
    </source>
</evidence>
<proteinExistence type="predicted"/>
<name>A0A9N9B9D5_9GLOM</name>
<gene>
    <name evidence="2" type="ORF">DERYTH_LOCUS5490</name>
</gene>
<feature type="non-terminal residue" evidence="2">
    <location>
        <position position="103"/>
    </location>
</feature>
<dbReference type="EMBL" id="CAJVPY010002297">
    <property type="protein sequence ID" value="CAG8555728.1"/>
    <property type="molecule type" value="Genomic_DNA"/>
</dbReference>
<dbReference type="Proteomes" id="UP000789405">
    <property type="component" value="Unassembled WGS sequence"/>
</dbReference>
<evidence type="ECO:0000256" key="1">
    <source>
        <dbReference type="SAM" id="Phobius"/>
    </source>
</evidence>
<keyword evidence="1" id="KW-0812">Transmembrane</keyword>
<dbReference type="Gene3D" id="6.10.250.90">
    <property type="match status" value="1"/>
</dbReference>
<dbReference type="AlphaFoldDB" id="A0A9N9B9D5"/>
<reference evidence="2" key="1">
    <citation type="submission" date="2021-06" db="EMBL/GenBank/DDBJ databases">
        <authorList>
            <person name="Kallberg Y."/>
            <person name="Tangrot J."/>
            <person name="Rosling A."/>
        </authorList>
    </citation>
    <scope>NUCLEOTIDE SEQUENCE</scope>
    <source>
        <strain evidence="2">MA453B</strain>
    </source>
</reference>
<evidence type="ECO:0000313" key="2">
    <source>
        <dbReference type="EMBL" id="CAG8555728.1"/>
    </source>
</evidence>
<sequence>KNSNVKIWIPLAALSLLYVVATIRIKRSKIEEERVCRLEEQIKSRDVDGGGYNRETTQVLELKDNPAAKDYAIRQSNLDELKAVNERLLLKLEYLRKKAKRHT</sequence>
<accession>A0A9N9B9D5</accession>
<organism evidence="2 3">
    <name type="scientific">Dentiscutata erythropus</name>
    <dbReference type="NCBI Taxonomy" id="1348616"/>
    <lineage>
        <taxon>Eukaryota</taxon>
        <taxon>Fungi</taxon>
        <taxon>Fungi incertae sedis</taxon>
        <taxon>Mucoromycota</taxon>
        <taxon>Glomeromycotina</taxon>
        <taxon>Glomeromycetes</taxon>
        <taxon>Diversisporales</taxon>
        <taxon>Gigasporaceae</taxon>
        <taxon>Dentiscutata</taxon>
    </lineage>
</organism>
<protein>
    <submittedName>
        <fullName evidence="2">12748_t:CDS:1</fullName>
    </submittedName>
</protein>
<dbReference type="SUPFAM" id="SSF75704">
    <property type="entry name" value="Mitotic arrest deficient-like 1, Mad1"/>
    <property type="match status" value="1"/>
</dbReference>
<keyword evidence="1" id="KW-0472">Membrane</keyword>
<keyword evidence="3" id="KW-1185">Reference proteome</keyword>